<name>A0ACB7XJA9_9ERIC</name>
<comment type="caution">
    <text evidence="1">The sequence shown here is derived from an EMBL/GenBank/DDBJ whole genome shotgun (WGS) entry which is preliminary data.</text>
</comment>
<proteinExistence type="predicted"/>
<dbReference type="Proteomes" id="UP000828048">
    <property type="component" value="Chromosome 10"/>
</dbReference>
<keyword evidence="2" id="KW-1185">Reference proteome</keyword>
<evidence type="ECO:0000313" key="2">
    <source>
        <dbReference type="Proteomes" id="UP000828048"/>
    </source>
</evidence>
<evidence type="ECO:0000313" key="1">
    <source>
        <dbReference type="EMBL" id="KAH7840806.1"/>
    </source>
</evidence>
<reference evidence="1 2" key="1">
    <citation type="journal article" date="2021" name="Hortic Res">
        <title>High-quality reference genome and annotation aids understanding of berry development for evergreen blueberry (Vaccinium darrowii).</title>
        <authorList>
            <person name="Yu J."/>
            <person name="Hulse-Kemp A.M."/>
            <person name="Babiker E."/>
            <person name="Staton M."/>
        </authorList>
    </citation>
    <scope>NUCLEOTIDE SEQUENCE [LARGE SCALE GENOMIC DNA]</scope>
    <source>
        <strain evidence="2">cv. NJ 8807/NJ 8810</strain>
        <tissue evidence="1">Young leaf</tissue>
    </source>
</reference>
<protein>
    <submittedName>
        <fullName evidence="1">Uncharacterized protein</fullName>
    </submittedName>
</protein>
<gene>
    <name evidence="1" type="ORF">Vadar_021887</name>
</gene>
<organism evidence="1 2">
    <name type="scientific">Vaccinium darrowii</name>
    <dbReference type="NCBI Taxonomy" id="229202"/>
    <lineage>
        <taxon>Eukaryota</taxon>
        <taxon>Viridiplantae</taxon>
        <taxon>Streptophyta</taxon>
        <taxon>Embryophyta</taxon>
        <taxon>Tracheophyta</taxon>
        <taxon>Spermatophyta</taxon>
        <taxon>Magnoliopsida</taxon>
        <taxon>eudicotyledons</taxon>
        <taxon>Gunneridae</taxon>
        <taxon>Pentapetalae</taxon>
        <taxon>asterids</taxon>
        <taxon>Ericales</taxon>
        <taxon>Ericaceae</taxon>
        <taxon>Vaccinioideae</taxon>
        <taxon>Vaccinieae</taxon>
        <taxon>Vaccinium</taxon>
    </lineage>
</organism>
<sequence>MVSRFSNHLLFVPFISIFFLFPAALSDLAADRAALLGLRVLGGRTRRWNPSDPRPCSWQGVSCENTTTGATRVVELRLPGSGLSGQIPIATIGNLTELRYLSLRRNSLSGSLPSDLSSCVQLESLFLQENNFSGAIPTTLFALPNLVRLNLASNRFSGEISPKFNNLTKLRILNLEYNNLTGSIPELNYLSGLQVFNVSFNQLNGSIPRSLERFSNNSFMGNFLCGSPLAACPGIDGSGGGKKLSAGAIAGIVIGSVFGLIVVLLVLFFLLRKTSPRTTPGQAETYRAPSEVKAPGSELNSPKPLIVRENSKYGGSRNGDLVVVNGVHSGGRDDGLEFFGEGNVVFGLEELLRAPAEVLGKGTLGSTYKAYLGGETEVAVVVKRLREICVSEIEFREKVEGLGMLVHENLLPFRAYYYGRGERLIVFDCMLMGSLSALLHGRTREHRAALTWEMRTKIAYGAAHGIEYLHSLGSNISHGNIKSSNIFLTDFYAARVSEYGLCQLVSPGSILDQNGYRAPEVTDTRKISQKADVYSFGVLLLELLTGKSPNHGVSNEEGVDLPRWVSSMSKENQMIDVLDKELVRQQNNGEEEQMVELLRVGMHCTSQHPKKRPTMVEVTRLIRKVVI</sequence>
<accession>A0ACB7XJA9</accession>
<dbReference type="EMBL" id="CM037160">
    <property type="protein sequence ID" value="KAH7840806.1"/>
    <property type="molecule type" value="Genomic_DNA"/>
</dbReference>